<dbReference type="SMART" id="SM00317">
    <property type="entry name" value="SET"/>
    <property type="match status" value="1"/>
</dbReference>
<proteinExistence type="predicted"/>
<dbReference type="InterPro" id="IPR009207">
    <property type="entry name" value="SET7_MeTrfase"/>
</dbReference>
<dbReference type="EMBL" id="LAZR01001797">
    <property type="protein sequence ID" value="KKN38884.1"/>
    <property type="molecule type" value="Genomic_DNA"/>
</dbReference>
<organism evidence="2">
    <name type="scientific">marine sediment metagenome</name>
    <dbReference type="NCBI Taxonomy" id="412755"/>
    <lineage>
        <taxon>unclassified sequences</taxon>
        <taxon>metagenomes</taxon>
        <taxon>ecological metagenomes</taxon>
    </lineage>
</organism>
<evidence type="ECO:0000259" key="1">
    <source>
        <dbReference type="PROSITE" id="PS50280"/>
    </source>
</evidence>
<dbReference type="GO" id="GO:0062122">
    <property type="term" value="F:histone H3K37 methyltransferase activity"/>
    <property type="evidence" value="ECO:0007669"/>
    <property type="project" value="InterPro"/>
</dbReference>
<dbReference type="SUPFAM" id="SSF82199">
    <property type="entry name" value="SET domain"/>
    <property type="match status" value="1"/>
</dbReference>
<dbReference type="Pfam" id="PF00856">
    <property type="entry name" value="SET"/>
    <property type="match status" value="1"/>
</dbReference>
<sequence>MNNLLEVKFISPKKGKGVFAKKEIKKATIIDVAHVIPLPNKDYKKIRKTVIFDYCYIWENPKFNPEFKNAISLSISQFINHSYDPNVRYIYDYDNNCIEFETLRDILLGEEILVNYNGLIDDKSPVWFEIER</sequence>
<dbReference type="PROSITE" id="PS50280">
    <property type="entry name" value="SET"/>
    <property type="match status" value="1"/>
</dbReference>
<name>A0A0F9Q8T5_9ZZZZ</name>
<accession>A0A0F9Q8T5</accession>
<dbReference type="InterPro" id="IPR001214">
    <property type="entry name" value="SET_dom"/>
</dbReference>
<dbReference type="PIRSF" id="PIRSF022536">
    <property type="entry name" value="A612L_SET"/>
    <property type="match status" value="1"/>
</dbReference>
<dbReference type="InterPro" id="IPR046341">
    <property type="entry name" value="SET_dom_sf"/>
</dbReference>
<feature type="domain" description="SET" evidence="1">
    <location>
        <begin position="3"/>
        <end position="117"/>
    </location>
</feature>
<protein>
    <recommendedName>
        <fullName evidence="1">SET domain-containing protein</fullName>
    </recommendedName>
</protein>
<dbReference type="Gene3D" id="2.170.270.10">
    <property type="entry name" value="SET domain"/>
    <property type="match status" value="1"/>
</dbReference>
<reference evidence="2" key="1">
    <citation type="journal article" date="2015" name="Nature">
        <title>Complex archaea that bridge the gap between prokaryotes and eukaryotes.</title>
        <authorList>
            <person name="Spang A."/>
            <person name="Saw J.H."/>
            <person name="Jorgensen S.L."/>
            <person name="Zaremba-Niedzwiedzka K."/>
            <person name="Martijn J."/>
            <person name="Lind A.E."/>
            <person name="van Eijk R."/>
            <person name="Schleper C."/>
            <person name="Guy L."/>
            <person name="Ettema T.J."/>
        </authorList>
    </citation>
    <scope>NUCLEOTIDE SEQUENCE</scope>
</reference>
<dbReference type="AlphaFoldDB" id="A0A0F9Q8T5"/>
<comment type="caution">
    <text evidence="2">The sequence shown here is derived from an EMBL/GenBank/DDBJ whole genome shotgun (WGS) entry which is preliminary data.</text>
</comment>
<evidence type="ECO:0000313" key="2">
    <source>
        <dbReference type="EMBL" id="KKN38884.1"/>
    </source>
</evidence>
<gene>
    <name evidence="2" type="ORF">LCGC14_0749050</name>
</gene>